<dbReference type="InterPro" id="IPR001647">
    <property type="entry name" value="HTH_TetR"/>
</dbReference>
<gene>
    <name evidence="4" type="ORF">QP029_08545</name>
</gene>
<evidence type="ECO:0000313" key="5">
    <source>
        <dbReference type="Proteomes" id="UP001238805"/>
    </source>
</evidence>
<name>A0ABY8VK07_9CORY</name>
<dbReference type="EMBL" id="CP126970">
    <property type="protein sequence ID" value="WIM69321.1"/>
    <property type="molecule type" value="Genomic_DNA"/>
</dbReference>
<evidence type="ECO:0000259" key="3">
    <source>
        <dbReference type="PROSITE" id="PS50977"/>
    </source>
</evidence>
<dbReference type="Proteomes" id="UP001238805">
    <property type="component" value="Chromosome"/>
</dbReference>
<dbReference type="SUPFAM" id="SSF46689">
    <property type="entry name" value="Homeodomain-like"/>
    <property type="match status" value="1"/>
</dbReference>
<evidence type="ECO:0000313" key="4">
    <source>
        <dbReference type="EMBL" id="WIM69321.1"/>
    </source>
</evidence>
<evidence type="ECO:0000256" key="1">
    <source>
        <dbReference type="ARBA" id="ARBA00023125"/>
    </source>
</evidence>
<keyword evidence="5" id="KW-1185">Reference proteome</keyword>
<evidence type="ECO:0000256" key="2">
    <source>
        <dbReference type="PROSITE-ProRule" id="PRU00335"/>
    </source>
</evidence>
<proteinExistence type="predicted"/>
<feature type="DNA-binding region" description="H-T-H motif" evidence="2">
    <location>
        <begin position="33"/>
        <end position="52"/>
    </location>
</feature>
<feature type="domain" description="HTH tetR-type" evidence="3">
    <location>
        <begin position="10"/>
        <end position="70"/>
    </location>
</feature>
<dbReference type="PANTHER" id="PTHR30055">
    <property type="entry name" value="HTH-TYPE TRANSCRIPTIONAL REGULATOR RUTR"/>
    <property type="match status" value="1"/>
</dbReference>
<keyword evidence="1 2" id="KW-0238">DNA-binding</keyword>
<protein>
    <submittedName>
        <fullName evidence="4">TetR/AcrR family transcriptional regulator</fullName>
    </submittedName>
</protein>
<dbReference type="Pfam" id="PF00440">
    <property type="entry name" value="TetR_N"/>
    <property type="match status" value="1"/>
</dbReference>
<reference evidence="4 5" key="1">
    <citation type="submission" date="2023-05" db="EMBL/GenBank/DDBJ databases">
        <title>Corynebacterium suedekumii sp. nov. and Corynebacterium breve sp. nov. isolated from raw cow's milk.</title>
        <authorList>
            <person name="Baer M.K."/>
            <person name="Mehl L."/>
            <person name="Hellmuth R."/>
            <person name="Marke G."/>
            <person name="Lipski A."/>
        </authorList>
    </citation>
    <scope>NUCLEOTIDE SEQUENCE [LARGE SCALE GENOMIC DNA]</scope>
    <source>
        <strain evidence="4 5">LM112</strain>
    </source>
</reference>
<dbReference type="InterPro" id="IPR009057">
    <property type="entry name" value="Homeodomain-like_sf"/>
</dbReference>
<dbReference type="RefSeq" id="WP_284873916.1">
    <property type="nucleotide sequence ID" value="NZ_CP126970.1"/>
</dbReference>
<dbReference type="PROSITE" id="PS50977">
    <property type="entry name" value="HTH_TETR_2"/>
    <property type="match status" value="1"/>
</dbReference>
<dbReference type="Gene3D" id="1.10.357.10">
    <property type="entry name" value="Tetracycline Repressor, domain 2"/>
    <property type="match status" value="1"/>
</dbReference>
<dbReference type="PANTHER" id="PTHR30055:SF226">
    <property type="entry name" value="HTH-TYPE TRANSCRIPTIONAL REGULATOR PKSA"/>
    <property type="match status" value="1"/>
</dbReference>
<accession>A0ABY8VK07</accession>
<sequence>MSTRRRLSTAERRAVILDAARDAFAAAPYPEVSVPAIAAASGSSQALVFHYFSAKAGLHAAVVADAVSRLHAAQDAAVGQLAPGQPVRDRVRELLIVHLDHVRTDSSLISGPGEPSATRAVRDDARADLVTRLAELLGTTGVARHDWALRGWVGFLDRVARRWHEAGCPEDERWPLIEAALGALEGALGDWRV</sequence>
<dbReference type="InterPro" id="IPR050109">
    <property type="entry name" value="HTH-type_TetR-like_transc_reg"/>
</dbReference>
<organism evidence="4 5">
    <name type="scientific">Corynebacterium suedekumii</name>
    <dbReference type="NCBI Taxonomy" id="3049801"/>
    <lineage>
        <taxon>Bacteria</taxon>
        <taxon>Bacillati</taxon>
        <taxon>Actinomycetota</taxon>
        <taxon>Actinomycetes</taxon>
        <taxon>Mycobacteriales</taxon>
        <taxon>Corynebacteriaceae</taxon>
        <taxon>Corynebacterium</taxon>
    </lineage>
</organism>